<dbReference type="PANTHER" id="PTHR23065">
    <property type="entry name" value="PROLINE-SERINE-THREONINE PHOSPHATASE INTERACTING PROTEIN 1"/>
    <property type="match status" value="1"/>
</dbReference>
<proteinExistence type="predicted"/>
<name>A0A642UZR3_DIURU</name>
<evidence type="ECO:0000256" key="8">
    <source>
        <dbReference type="SAM" id="MobiDB-lite"/>
    </source>
</evidence>
<evidence type="ECO:0000259" key="10">
    <source>
        <dbReference type="PROSITE" id="PS51741"/>
    </source>
</evidence>
<accession>A0A642UZR3</accession>
<evidence type="ECO:0000256" key="5">
    <source>
        <dbReference type="ARBA" id="ARBA00023212"/>
    </source>
</evidence>
<dbReference type="CDD" id="cd00174">
    <property type="entry name" value="SH3"/>
    <property type="match status" value="1"/>
</dbReference>
<keyword evidence="2 6" id="KW-0728">SH3 domain</keyword>
<feature type="compositionally biased region" description="Polar residues" evidence="8">
    <location>
        <begin position="406"/>
        <end position="418"/>
    </location>
</feature>
<feature type="compositionally biased region" description="Acidic residues" evidence="8">
    <location>
        <begin position="352"/>
        <end position="365"/>
    </location>
</feature>
<dbReference type="PROSITE" id="PS50002">
    <property type="entry name" value="SH3"/>
    <property type="match status" value="1"/>
</dbReference>
<dbReference type="InterPro" id="IPR001452">
    <property type="entry name" value="SH3_domain"/>
</dbReference>
<sequence length="702" mass="79872">MFVSNFWGTSRDDAFDVIHHRIKHGHNTVDEVIKYYTERIAVEAEYIRRLDKLGRIHIGRNETGSLKVSMDSLMVENHHGVDNCRKQLKSMEDNCRQLKEFAHLYDKKTSKILNHMTKLLHKLSSAEHHLEQEQTRYRDDCGMLKGLRLQVQTTWGKELEKYQVKQVKAQQSAQHSRKSYQMAITTYNELQDIYKKDWAVALSDLYKLELERIQLLKVNCFNWCNVIATYCVDQDATVDVARTSFAQINPATDLSEFTKAYGTGNSTLEHAKFVDYLNGEAGDFEVHTEKVEYKDPQYNPILSKPLLAPQSASHVHPGAAAVEAASKYQATSVASNDVSPQRAQVKRKPPQDFDDSERDENEVFSEPELRQSQGSSKYSEPTNYTSSNYSSTSKRSWNSARKGEQQLKQVQEQINRQSKPVVAPHPTLDPQPKVNIMKDFSVDFLSKALDDLNSGGTGDVSRYRKSVRRQQAQEEEFRRSQGAAAASHRRPTSDYIDDSDEVAVRYESLTFGRPKSAYAPTIHTEPSQPETFDPRKSKRMIKSPSKSYTDLRSVAAAEMVEMEPATRTKTNPGDRRRQSMPYPSRDFAEAAAEAASRPHANKRHSMPAARIPTHTPVSKQPIVGKARAKYTFHPNPNPDPHDLNQKSEMFFRKGWTMYIIQRQEDDWYWAELSAACGPGHAGRVGLVPGNYLDEGGEEIFQG</sequence>
<dbReference type="Gene3D" id="2.30.30.40">
    <property type="entry name" value="SH3 Domains"/>
    <property type="match status" value="1"/>
</dbReference>
<dbReference type="AlphaFoldDB" id="A0A642UZR3"/>
<dbReference type="EMBL" id="SWFT01000005">
    <property type="protein sequence ID" value="KAA8908625.1"/>
    <property type="molecule type" value="Genomic_DNA"/>
</dbReference>
<keyword evidence="7" id="KW-0175">Coiled coil</keyword>
<feature type="compositionally biased region" description="Low complexity" evidence="8">
    <location>
        <begin position="378"/>
        <end position="399"/>
    </location>
</feature>
<feature type="domain" description="F-BAR" evidence="10">
    <location>
        <begin position="1"/>
        <end position="253"/>
    </location>
</feature>
<dbReference type="GO" id="GO:0005543">
    <property type="term" value="F:phospholipid binding"/>
    <property type="evidence" value="ECO:0007669"/>
    <property type="project" value="TreeGrafter"/>
</dbReference>
<keyword evidence="5" id="KW-0206">Cytoskeleton</keyword>
<evidence type="ECO:0000313" key="12">
    <source>
        <dbReference type="Proteomes" id="UP000449547"/>
    </source>
</evidence>
<reference evidence="11 12" key="1">
    <citation type="submission" date="2019-07" db="EMBL/GenBank/DDBJ databases">
        <title>Genome assembly of two rare yeast pathogens: Diutina rugosa and Trichomonascus ciferrii.</title>
        <authorList>
            <person name="Mixao V."/>
            <person name="Saus E."/>
            <person name="Hansen A."/>
            <person name="Lass-Flor C."/>
            <person name="Gabaldon T."/>
        </authorList>
    </citation>
    <scope>NUCLEOTIDE SEQUENCE [LARGE SCALE GENOMIC DNA]</scope>
    <source>
        <strain evidence="11 12">CBS 613</strain>
    </source>
</reference>
<evidence type="ECO:0000259" key="9">
    <source>
        <dbReference type="PROSITE" id="PS50002"/>
    </source>
</evidence>
<feature type="region of interest" description="Disordered" evidence="8">
    <location>
        <begin position="517"/>
        <end position="549"/>
    </location>
</feature>
<dbReference type="InterPro" id="IPR036028">
    <property type="entry name" value="SH3-like_dom_sf"/>
</dbReference>
<dbReference type="OrthoDB" id="27823at2759"/>
<keyword evidence="12" id="KW-1185">Reference proteome</keyword>
<dbReference type="GeneID" id="54778821"/>
<dbReference type="SUPFAM" id="SSF103657">
    <property type="entry name" value="BAR/IMD domain-like"/>
    <property type="match status" value="1"/>
</dbReference>
<dbReference type="PROSITE" id="PS51741">
    <property type="entry name" value="F_BAR"/>
    <property type="match status" value="1"/>
</dbReference>
<feature type="region of interest" description="Disordered" evidence="8">
    <location>
        <begin position="449"/>
        <end position="499"/>
    </location>
</feature>
<dbReference type="GO" id="GO:0030036">
    <property type="term" value="P:actin cytoskeleton organization"/>
    <property type="evidence" value="ECO:0007669"/>
    <property type="project" value="UniProtKB-ARBA"/>
</dbReference>
<dbReference type="InterPro" id="IPR001060">
    <property type="entry name" value="FCH_dom"/>
</dbReference>
<dbReference type="OMA" id="MHSPMMQ"/>
<feature type="compositionally biased region" description="Polar residues" evidence="8">
    <location>
        <begin position="332"/>
        <end position="342"/>
    </location>
</feature>
<dbReference type="SMART" id="SM00326">
    <property type="entry name" value="SH3"/>
    <property type="match status" value="1"/>
</dbReference>
<dbReference type="SUPFAM" id="SSF50044">
    <property type="entry name" value="SH3-domain"/>
    <property type="match status" value="1"/>
</dbReference>
<feature type="region of interest" description="Disordered" evidence="8">
    <location>
        <begin position="586"/>
        <end position="605"/>
    </location>
</feature>
<dbReference type="VEuPathDB" id="FungiDB:DIURU_000168"/>
<dbReference type="InterPro" id="IPR027267">
    <property type="entry name" value="AH/BAR_dom_sf"/>
</dbReference>
<protein>
    <submittedName>
        <fullName evidence="11">Uncharacterized protein</fullName>
    </submittedName>
</protein>
<evidence type="ECO:0000256" key="7">
    <source>
        <dbReference type="PROSITE-ProRule" id="PRU01077"/>
    </source>
</evidence>
<evidence type="ECO:0000256" key="2">
    <source>
        <dbReference type="ARBA" id="ARBA00022443"/>
    </source>
</evidence>
<evidence type="ECO:0000256" key="6">
    <source>
        <dbReference type="PROSITE-ProRule" id="PRU00192"/>
    </source>
</evidence>
<dbReference type="PANTHER" id="PTHR23065:SF7">
    <property type="entry name" value="NOSTRIN, ISOFORM H"/>
    <property type="match status" value="1"/>
</dbReference>
<dbReference type="Gene3D" id="1.20.1270.60">
    <property type="entry name" value="Arfaptin homology (AH) domain/BAR domain"/>
    <property type="match status" value="1"/>
</dbReference>
<comment type="subcellular location">
    <subcellularLocation>
        <location evidence="1">Cytoplasm</location>
        <location evidence="1">Cytoskeleton</location>
    </subcellularLocation>
</comment>
<evidence type="ECO:0000256" key="4">
    <source>
        <dbReference type="ARBA" id="ARBA00022553"/>
    </source>
</evidence>
<organism evidence="11 12">
    <name type="scientific">Diutina rugosa</name>
    <name type="common">Yeast</name>
    <name type="synonym">Candida rugosa</name>
    <dbReference type="NCBI Taxonomy" id="5481"/>
    <lineage>
        <taxon>Eukaryota</taxon>
        <taxon>Fungi</taxon>
        <taxon>Dikarya</taxon>
        <taxon>Ascomycota</taxon>
        <taxon>Saccharomycotina</taxon>
        <taxon>Pichiomycetes</taxon>
        <taxon>Debaryomycetaceae</taxon>
        <taxon>Diutina</taxon>
    </lineage>
</organism>
<evidence type="ECO:0000256" key="3">
    <source>
        <dbReference type="ARBA" id="ARBA00022490"/>
    </source>
</evidence>
<evidence type="ECO:0000256" key="1">
    <source>
        <dbReference type="ARBA" id="ARBA00004245"/>
    </source>
</evidence>
<dbReference type="Pfam" id="PF00611">
    <property type="entry name" value="FCH"/>
    <property type="match status" value="1"/>
</dbReference>
<feature type="domain" description="SH3" evidence="9">
    <location>
        <begin position="621"/>
        <end position="697"/>
    </location>
</feature>
<dbReference type="InterPro" id="IPR031160">
    <property type="entry name" value="F_BAR_dom"/>
</dbReference>
<dbReference type="RefSeq" id="XP_034015113.1">
    <property type="nucleotide sequence ID" value="XM_034154249.1"/>
</dbReference>
<feature type="region of interest" description="Disordered" evidence="8">
    <location>
        <begin position="332"/>
        <end position="433"/>
    </location>
</feature>
<gene>
    <name evidence="11" type="ORF">DIURU_000168</name>
</gene>
<keyword evidence="3" id="KW-0963">Cytoplasm</keyword>
<dbReference type="Proteomes" id="UP000449547">
    <property type="component" value="Unassembled WGS sequence"/>
</dbReference>
<dbReference type="GO" id="GO:0009898">
    <property type="term" value="C:cytoplasmic side of plasma membrane"/>
    <property type="evidence" value="ECO:0007669"/>
    <property type="project" value="TreeGrafter"/>
</dbReference>
<comment type="caution">
    <text evidence="11">The sequence shown here is derived from an EMBL/GenBank/DDBJ whole genome shotgun (WGS) entry which is preliminary data.</text>
</comment>
<evidence type="ECO:0000313" key="11">
    <source>
        <dbReference type="EMBL" id="KAA8908625.1"/>
    </source>
</evidence>
<keyword evidence="4" id="KW-0597">Phosphoprotein</keyword>
<dbReference type="GO" id="GO:0120104">
    <property type="term" value="C:mitotic actomyosin contractile ring, proximal layer"/>
    <property type="evidence" value="ECO:0007669"/>
    <property type="project" value="TreeGrafter"/>
</dbReference>